<evidence type="ECO:0000256" key="1">
    <source>
        <dbReference type="SAM" id="MobiDB-lite"/>
    </source>
</evidence>
<accession>A0A8J3B081</accession>
<feature type="compositionally biased region" description="Basic and acidic residues" evidence="1">
    <location>
        <begin position="61"/>
        <end position="71"/>
    </location>
</feature>
<feature type="region of interest" description="Disordered" evidence="1">
    <location>
        <begin position="27"/>
        <end position="71"/>
    </location>
</feature>
<comment type="caution">
    <text evidence="2">The sequence shown here is derived from an EMBL/GenBank/DDBJ whole genome shotgun (WGS) entry which is preliminary data.</text>
</comment>
<name>A0A8J3B081_9ACTN</name>
<protein>
    <submittedName>
        <fullName evidence="2">Uncharacterized protein</fullName>
    </submittedName>
</protein>
<dbReference type="EMBL" id="BMQB01000001">
    <property type="protein sequence ID" value="GGJ79863.1"/>
    <property type="molecule type" value="Genomic_DNA"/>
</dbReference>
<reference evidence="2" key="1">
    <citation type="journal article" date="2014" name="Int. J. Syst. Evol. Microbiol.">
        <title>Complete genome sequence of Corynebacterium casei LMG S-19264T (=DSM 44701T), isolated from a smear-ripened cheese.</title>
        <authorList>
            <consortium name="US DOE Joint Genome Institute (JGI-PGF)"/>
            <person name="Walter F."/>
            <person name="Albersmeier A."/>
            <person name="Kalinowski J."/>
            <person name="Ruckert C."/>
        </authorList>
    </citation>
    <scope>NUCLEOTIDE SEQUENCE</scope>
    <source>
        <strain evidence="2">JCM 3090</strain>
    </source>
</reference>
<dbReference type="AlphaFoldDB" id="A0A8J3B081"/>
<evidence type="ECO:0000313" key="3">
    <source>
        <dbReference type="Proteomes" id="UP000649739"/>
    </source>
</evidence>
<sequence>MRGAGIALCEWRKSDDKESPSVTQCLPMAATRPPSRTVPVGYAEPDTGHSPPRAPGPADATLRRYHCDKSG</sequence>
<organism evidence="2 3">
    <name type="scientific">Pilimelia anulata</name>
    <dbReference type="NCBI Taxonomy" id="53371"/>
    <lineage>
        <taxon>Bacteria</taxon>
        <taxon>Bacillati</taxon>
        <taxon>Actinomycetota</taxon>
        <taxon>Actinomycetes</taxon>
        <taxon>Micromonosporales</taxon>
        <taxon>Micromonosporaceae</taxon>
        <taxon>Pilimelia</taxon>
    </lineage>
</organism>
<gene>
    <name evidence="2" type="ORF">GCM10010123_07140</name>
</gene>
<reference evidence="2" key="2">
    <citation type="submission" date="2020-09" db="EMBL/GenBank/DDBJ databases">
        <authorList>
            <person name="Sun Q."/>
            <person name="Ohkuma M."/>
        </authorList>
    </citation>
    <scope>NUCLEOTIDE SEQUENCE</scope>
    <source>
        <strain evidence="2">JCM 3090</strain>
    </source>
</reference>
<evidence type="ECO:0000313" key="2">
    <source>
        <dbReference type="EMBL" id="GGJ79863.1"/>
    </source>
</evidence>
<keyword evidence="3" id="KW-1185">Reference proteome</keyword>
<proteinExistence type="predicted"/>
<dbReference type="Proteomes" id="UP000649739">
    <property type="component" value="Unassembled WGS sequence"/>
</dbReference>